<organism evidence="6 7">
    <name type="scientific">Knoellia sinensis KCTC 19936</name>
    <dbReference type="NCBI Taxonomy" id="1385520"/>
    <lineage>
        <taxon>Bacteria</taxon>
        <taxon>Bacillati</taxon>
        <taxon>Actinomycetota</taxon>
        <taxon>Actinomycetes</taxon>
        <taxon>Micrococcales</taxon>
        <taxon>Intrasporangiaceae</taxon>
        <taxon>Knoellia</taxon>
    </lineage>
</organism>
<dbReference type="PANTHER" id="PTHR30346">
    <property type="entry name" value="TRANSCRIPTIONAL DUAL REGULATOR HCAR-RELATED"/>
    <property type="match status" value="1"/>
</dbReference>
<evidence type="ECO:0000256" key="4">
    <source>
        <dbReference type="ARBA" id="ARBA00023163"/>
    </source>
</evidence>
<dbReference type="SUPFAM" id="SSF53850">
    <property type="entry name" value="Periplasmic binding protein-like II"/>
    <property type="match status" value="1"/>
</dbReference>
<dbReference type="Pfam" id="PF03466">
    <property type="entry name" value="LysR_substrate"/>
    <property type="match status" value="1"/>
</dbReference>
<dbReference type="EMBL" id="AVPJ01000010">
    <property type="protein sequence ID" value="KGN31683.1"/>
    <property type="molecule type" value="Genomic_DNA"/>
</dbReference>
<evidence type="ECO:0000256" key="2">
    <source>
        <dbReference type="ARBA" id="ARBA00023015"/>
    </source>
</evidence>
<keyword evidence="3" id="KW-0238">DNA-binding</keyword>
<evidence type="ECO:0000313" key="6">
    <source>
        <dbReference type="EMBL" id="KGN31683.1"/>
    </source>
</evidence>
<sequence>MDVRHLTLLRELADRGSVTAVAAATHRTGSAVSQQLRTAEREMGVALVEPVGRGLRLTDAGRLLAGAAADVETAIARVEARLDEFRGRPSGHVRIAALTSAAEFLVPDALMTLNAEGIVLELADTDVSEADYAALAADHDIVIGHSLLSSVPHGAEGLARTVLAREPVDVCLPVGHVLAAKGELAPADIADEVWIGVPVGYPFATVLDEVERVTGRPVRVTQRVRDNRVVEALVAAGVGLALLPRFTTRPGDGVVLRPLTGVNVRRWIVAMSRRDRAERAVVQRTIAALEAVGRAAYA</sequence>
<dbReference type="SUPFAM" id="SSF46785">
    <property type="entry name" value="Winged helix' DNA-binding domain"/>
    <property type="match status" value="1"/>
</dbReference>
<evidence type="ECO:0000256" key="3">
    <source>
        <dbReference type="ARBA" id="ARBA00023125"/>
    </source>
</evidence>
<dbReference type="InterPro" id="IPR000847">
    <property type="entry name" value="LysR_HTH_N"/>
</dbReference>
<dbReference type="AlphaFoldDB" id="A0A0A0J3D8"/>
<dbReference type="InterPro" id="IPR036390">
    <property type="entry name" value="WH_DNA-bd_sf"/>
</dbReference>
<dbReference type="Gene3D" id="1.10.10.10">
    <property type="entry name" value="Winged helix-like DNA-binding domain superfamily/Winged helix DNA-binding domain"/>
    <property type="match status" value="1"/>
</dbReference>
<keyword evidence="7" id="KW-1185">Reference proteome</keyword>
<evidence type="ECO:0000256" key="1">
    <source>
        <dbReference type="ARBA" id="ARBA00009437"/>
    </source>
</evidence>
<dbReference type="GO" id="GO:0003677">
    <property type="term" value="F:DNA binding"/>
    <property type="evidence" value="ECO:0007669"/>
    <property type="project" value="UniProtKB-KW"/>
</dbReference>
<dbReference type="eggNOG" id="COG0583">
    <property type="taxonomic scope" value="Bacteria"/>
</dbReference>
<evidence type="ECO:0000313" key="7">
    <source>
        <dbReference type="Proteomes" id="UP000030002"/>
    </source>
</evidence>
<dbReference type="InterPro" id="IPR005119">
    <property type="entry name" value="LysR_subst-bd"/>
</dbReference>
<accession>A0A0A0J3D8</accession>
<reference evidence="6 7" key="1">
    <citation type="submission" date="2013-08" db="EMBL/GenBank/DDBJ databases">
        <title>The genome sequence of Knoellia sinensis.</title>
        <authorList>
            <person name="Zhu W."/>
            <person name="Wang G."/>
        </authorList>
    </citation>
    <scope>NUCLEOTIDE SEQUENCE [LARGE SCALE GENOMIC DNA]</scope>
    <source>
        <strain evidence="6 7">KCTC 19936</strain>
    </source>
</reference>
<gene>
    <name evidence="6" type="ORF">N802_03225</name>
</gene>
<dbReference type="GO" id="GO:0032993">
    <property type="term" value="C:protein-DNA complex"/>
    <property type="evidence" value="ECO:0007669"/>
    <property type="project" value="TreeGrafter"/>
</dbReference>
<evidence type="ECO:0000259" key="5">
    <source>
        <dbReference type="PROSITE" id="PS50931"/>
    </source>
</evidence>
<protein>
    <submittedName>
        <fullName evidence="6">Transcriptional regulator</fullName>
    </submittedName>
</protein>
<dbReference type="InterPro" id="IPR036388">
    <property type="entry name" value="WH-like_DNA-bd_sf"/>
</dbReference>
<dbReference type="GO" id="GO:0003700">
    <property type="term" value="F:DNA-binding transcription factor activity"/>
    <property type="evidence" value="ECO:0007669"/>
    <property type="project" value="InterPro"/>
</dbReference>
<dbReference type="PANTHER" id="PTHR30346:SF29">
    <property type="entry name" value="LYSR SUBSTRATE-BINDING"/>
    <property type="match status" value="1"/>
</dbReference>
<dbReference type="Pfam" id="PF00126">
    <property type="entry name" value="HTH_1"/>
    <property type="match status" value="1"/>
</dbReference>
<dbReference type="PROSITE" id="PS50931">
    <property type="entry name" value="HTH_LYSR"/>
    <property type="match status" value="1"/>
</dbReference>
<dbReference type="Proteomes" id="UP000030002">
    <property type="component" value="Unassembled WGS sequence"/>
</dbReference>
<name>A0A0A0J3D8_9MICO</name>
<dbReference type="Gene3D" id="3.40.190.10">
    <property type="entry name" value="Periplasmic binding protein-like II"/>
    <property type="match status" value="2"/>
</dbReference>
<proteinExistence type="inferred from homology"/>
<comment type="similarity">
    <text evidence="1">Belongs to the LysR transcriptional regulatory family.</text>
</comment>
<dbReference type="RefSeq" id="WP_035917061.1">
    <property type="nucleotide sequence ID" value="NZ_AVPJ01000010.1"/>
</dbReference>
<comment type="caution">
    <text evidence="6">The sequence shown here is derived from an EMBL/GenBank/DDBJ whole genome shotgun (WGS) entry which is preliminary data.</text>
</comment>
<dbReference type="STRING" id="1385520.N802_03225"/>
<keyword evidence="2" id="KW-0805">Transcription regulation</keyword>
<keyword evidence="4" id="KW-0804">Transcription</keyword>
<dbReference type="OrthoDB" id="4131546at2"/>
<feature type="domain" description="HTH lysR-type" evidence="5">
    <location>
        <begin position="1"/>
        <end position="58"/>
    </location>
</feature>